<evidence type="ECO:0000313" key="3">
    <source>
        <dbReference type="Proteomes" id="UP000244855"/>
    </source>
</evidence>
<keyword evidence="3" id="KW-1185">Reference proteome</keyword>
<evidence type="ECO:0000256" key="1">
    <source>
        <dbReference type="SAM" id="MobiDB-lite"/>
    </source>
</evidence>
<feature type="compositionally biased region" description="Polar residues" evidence="1">
    <location>
        <begin position="78"/>
        <end position="90"/>
    </location>
</feature>
<gene>
    <name evidence="2" type="ORF">DM02DRAFT_657805</name>
</gene>
<reference evidence="2 3" key="1">
    <citation type="journal article" date="2018" name="Sci. Rep.">
        <title>Comparative genomics provides insights into the lifestyle and reveals functional heterogeneity of dark septate endophytic fungi.</title>
        <authorList>
            <person name="Knapp D.G."/>
            <person name="Nemeth J.B."/>
            <person name="Barry K."/>
            <person name="Hainaut M."/>
            <person name="Henrissat B."/>
            <person name="Johnson J."/>
            <person name="Kuo A."/>
            <person name="Lim J.H.P."/>
            <person name="Lipzen A."/>
            <person name="Nolan M."/>
            <person name="Ohm R.A."/>
            <person name="Tamas L."/>
            <person name="Grigoriev I.V."/>
            <person name="Spatafora J.W."/>
            <person name="Nagy L.G."/>
            <person name="Kovacs G.M."/>
        </authorList>
    </citation>
    <scope>NUCLEOTIDE SEQUENCE [LARGE SCALE GENOMIC DNA]</scope>
    <source>
        <strain evidence="2 3">DSE2036</strain>
    </source>
</reference>
<accession>A0A2V1DL92</accession>
<proteinExistence type="predicted"/>
<feature type="compositionally biased region" description="Low complexity" evidence="1">
    <location>
        <begin position="25"/>
        <end position="44"/>
    </location>
</feature>
<name>A0A2V1DL92_9PLEO</name>
<dbReference type="EMBL" id="KZ805425">
    <property type="protein sequence ID" value="PVH97904.1"/>
    <property type="molecule type" value="Genomic_DNA"/>
</dbReference>
<protein>
    <submittedName>
        <fullName evidence="2">Uncharacterized protein</fullName>
    </submittedName>
</protein>
<dbReference type="Proteomes" id="UP000244855">
    <property type="component" value="Unassembled WGS sequence"/>
</dbReference>
<evidence type="ECO:0000313" key="2">
    <source>
        <dbReference type="EMBL" id="PVH97904.1"/>
    </source>
</evidence>
<feature type="region of interest" description="Disordered" evidence="1">
    <location>
        <begin position="1"/>
        <end position="93"/>
    </location>
</feature>
<organism evidence="2 3">
    <name type="scientific">Periconia macrospinosa</name>
    <dbReference type="NCBI Taxonomy" id="97972"/>
    <lineage>
        <taxon>Eukaryota</taxon>
        <taxon>Fungi</taxon>
        <taxon>Dikarya</taxon>
        <taxon>Ascomycota</taxon>
        <taxon>Pezizomycotina</taxon>
        <taxon>Dothideomycetes</taxon>
        <taxon>Pleosporomycetidae</taxon>
        <taxon>Pleosporales</taxon>
        <taxon>Massarineae</taxon>
        <taxon>Periconiaceae</taxon>
        <taxon>Periconia</taxon>
    </lineage>
</organism>
<sequence>MSPSSNDHANRSGKLQENQEGPRDQASQGSQRGQGSQQGQASQGNLRCPGSQRDPQGHSVPINPSHGTQGHTILITLSHGTQSPNLQRSPTAHHLTRGQVSMGTALLGGTASAGFLES</sequence>
<dbReference type="AlphaFoldDB" id="A0A2V1DL92"/>
<feature type="compositionally biased region" description="Polar residues" evidence="1">
    <location>
        <begin position="1"/>
        <end position="19"/>
    </location>
</feature>